<dbReference type="Proteomes" id="UP000006352">
    <property type="component" value="Unassembled WGS sequence"/>
</dbReference>
<sequence length="688" mass="76593">MDTSEISDSFKFPSDAASASDSTADGAGSHKSRRQVAFYPNTKSSSKPQKPFSRSAAKRESVMALGSIEHLQHYFTKTGIAAESNPLNKPNSGMVPAIGGPSTLTIRPPSHKTRDFLLPPSPIVPQIVQPAFPPFVKTYETDPENLRPGVIDDLSTVAAGWDLDGSLREEEREQEQEQDPNLLGTGVVAKTKEQFDVLGLLKTTTRAVRSVRNYLVSLPDDSATPMLQTYFRPQSLPSAPPPRRRVSQPDSASEPLARIRRGALEVLTVLRELEERARLPLEHDAYDAQSEHSTSSPENSAHSRGASPSSHLDVDDDLEGDTSFSISFVEVSGQQKPIPVWEDELSYDMNNLSEEERGKRDRWDERLVVGGGWLYRQDMEMSDLRQEREVVGRYLDIVDEVLFGGVQNGRRGWEKERERAARRDRAERVKGRRVSAGDVHDQGETQMSRSNRRVVSTGMLDAMRDMVVTEEPEEMDSVAEEDSVDDEELPDWAKRSTFRDDSLGRLHALLVALLPANLLPLLPSPPPNRASILQALSSGQLLCVAYNVGVRRSRKPWGFVSKDAIHDIATLEAQSAGDTQNAERGKRGWTFRRTDNLRLWAAALKLRYSLPVSSPAKTSSSKGNITPSDSTTPVPSPSFPIRFPSTNEEPIIFDAPLVARQENEWEDMLETLVLKWVDAVVDERRGER</sequence>
<feature type="region of interest" description="Disordered" evidence="1">
    <location>
        <begin position="422"/>
        <end position="451"/>
    </location>
</feature>
<feature type="compositionally biased region" description="Polar residues" evidence="1">
    <location>
        <begin position="613"/>
        <end position="625"/>
    </location>
</feature>
<evidence type="ECO:0000313" key="2">
    <source>
        <dbReference type="EMBL" id="CCL98886.1"/>
    </source>
</evidence>
<dbReference type="RefSeq" id="XP_012178169.1">
    <property type="nucleotide sequence ID" value="XM_012322779.1"/>
</dbReference>
<dbReference type="InParanoid" id="J4I868"/>
<dbReference type="HOGENOM" id="CLU_013928_0_0_1"/>
<accession>J4I868</accession>
<dbReference type="PANTHER" id="PTHR38702">
    <property type="entry name" value="CALPONIN-HOMOLOGY (CH) DOMAIN-CONTAINING PROTEIN"/>
    <property type="match status" value="1"/>
</dbReference>
<feature type="region of interest" description="Disordered" evidence="1">
    <location>
        <begin position="286"/>
        <end position="317"/>
    </location>
</feature>
<proteinExistence type="predicted"/>
<feature type="region of interest" description="Disordered" evidence="1">
    <location>
        <begin position="232"/>
        <end position="254"/>
    </location>
</feature>
<dbReference type="EMBL" id="HE796904">
    <property type="protein sequence ID" value="CCL98886.1"/>
    <property type="molecule type" value="Genomic_DNA"/>
</dbReference>
<dbReference type="AlphaFoldDB" id="J4I868"/>
<protein>
    <submittedName>
        <fullName evidence="2">Uncharacterized protein</fullName>
    </submittedName>
</protein>
<dbReference type="PANTHER" id="PTHR38702:SF1">
    <property type="entry name" value="CALPONIN-HOMOLOGY (CH) DOMAIN-CONTAINING PROTEIN"/>
    <property type="match status" value="1"/>
</dbReference>
<gene>
    <name evidence="2" type="ORF">FIBRA_00893</name>
</gene>
<dbReference type="GeneID" id="24093797"/>
<reference evidence="2 3" key="1">
    <citation type="journal article" date="2012" name="Appl. Environ. Microbiol.">
        <title>Short-read sequencing for genomic analysis of the brown rot fungus Fibroporia radiculosa.</title>
        <authorList>
            <person name="Tang J.D."/>
            <person name="Perkins A.D."/>
            <person name="Sonstegard T.S."/>
            <person name="Schroeder S.G."/>
            <person name="Burgess S.C."/>
            <person name="Diehl S.V."/>
        </authorList>
    </citation>
    <scope>NUCLEOTIDE SEQUENCE [LARGE SCALE GENOMIC DNA]</scope>
    <source>
        <strain evidence="2 3">TFFH 294</strain>
    </source>
</reference>
<feature type="compositionally biased region" description="Polar residues" evidence="1">
    <location>
        <begin position="291"/>
        <end position="310"/>
    </location>
</feature>
<feature type="compositionally biased region" description="Low complexity" evidence="1">
    <location>
        <begin position="14"/>
        <end position="29"/>
    </location>
</feature>
<feature type="region of interest" description="Disordered" evidence="1">
    <location>
        <begin position="613"/>
        <end position="638"/>
    </location>
</feature>
<organism evidence="2 3">
    <name type="scientific">Fibroporia radiculosa</name>
    <dbReference type="NCBI Taxonomy" id="599839"/>
    <lineage>
        <taxon>Eukaryota</taxon>
        <taxon>Fungi</taxon>
        <taxon>Dikarya</taxon>
        <taxon>Basidiomycota</taxon>
        <taxon>Agaricomycotina</taxon>
        <taxon>Agaricomycetes</taxon>
        <taxon>Polyporales</taxon>
        <taxon>Fibroporiaceae</taxon>
        <taxon>Fibroporia</taxon>
    </lineage>
</organism>
<name>J4I868_9APHY</name>
<keyword evidence="3" id="KW-1185">Reference proteome</keyword>
<dbReference type="STRING" id="599839.J4I868"/>
<feature type="region of interest" description="Disordered" evidence="1">
    <location>
        <begin position="1"/>
        <end position="58"/>
    </location>
</feature>
<evidence type="ECO:0000313" key="3">
    <source>
        <dbReference type="Proteomes" id="UP000006352"/>
    </source>
</evidence>
<evidence type="ECO:0000256" key="1">
    <source>
        <dbReference type="SAM" id="MobiDB-lite"/>
    </source>
</evidence>
<dbReference type="OrthoDB" id="2942533at2759"/>